<comment type="function">
    <text evidence="10">Part of the twin-arginine translocation (Tat) system that transports large folded proteins containing a characteristic twin-arginine motif in their signal peptide across membranes. Together with TatC, TatB is part of a receptor directly interacting with Tat signal peptides. TatB may form an oligomeric binding site that transiently accommodates folded Tat precursor proteins before their translocation.</text>
</comment>
<dbReference type="PRINTS" id="PR01506">
    <property type="entry name" value="TATBPROTEIN"/>
</dbReference>
<organism evidence="12 13">
    <name type="scientific">Deefgea chitinilytica</name>
    <dbReference type="NCBI Taxonomy" id="570276"/>
    <lineage>
        <taxon>Bacteria</taxon>
        <taxon>Pseudomonadati</taxon>
        <taxon>Pseudomonadota</taxon>
        <taxon>Betaproteobacteria</taxon>
        <taxon>Neisseriales</taxon>
        <taxon>Chitinibacteraceae</taxon>
        <taxon>Deefgea</taxon>
    </lineage>
</organism>
<dbReference type="EMBL" id="WOFE01000003">
    <property type="protein sequence ID" value="MBM5571727.1"/>
    <property type="molecule type" value="Genomic_DNA"/>
</dbReference>
<evidence type="ECO:0000256" key="8">
    <source>
        <dbReference type="ARBA" id="ARBA00023010"/>
    </source>
</evidence>
<dbReference type="Proteomes" id="UP001195660">
    <property type="component" value="Unassembled WGS sequence"/>
</dbReference>
<keyword evidence="8 10" id="KW-0811">Translocation</keyword>
<evidence type="ECO:0000256" key="7">
    <source>
        <dbReference type="ARBA" id="ARBA00022989"/>
    </source>
</evidence>
<evidence type="ECO:0000256" key="4">
    <source>
        <dbReference type="ARBA" id="ARBA00022519"/>
    </source>
</evidence>
<accession>A0ABS2CC46</accession>
<keyword evidence="3 10" id="KW-1003">Cell membrane</keyword>
<name>A0ABS2CC46_9NEIS</name>
<dbReference type="NCBIfam" id="TIGR01410">
    <property type="entry name" value="tatB"/>
    <property type="match status" value="1"/>
</dbReference>
<evidence type="ECO:0000256" key="1">
    <source>
        <dbReference type="ARBA" id="ARBA00004167"/>
    </source>
</evidence>
<dbReference type="Pfam" id="PF02416">
    <property type="entry name" value="TatA_B_E"/>
    <property type="match status" value="1"/>
</dbReference>
<evidence type="ECO:0000256" key="10">
    <source>
        <dbReference type="HAMAP-Rule" id="MF_00237"/>
    </source>
</evidence>
<keyword evidence="5 10" id="KW-0812">Transmembrane</keyword>
<comment type="caution">
    <text evidence="12">The sequence shown here is derived from an EMBL/GenBank/DDBJ whole genome shotgun (WGS) entry which is preliminary data.</text>
</comment>
<keyword evidence="2 10" id="KW-0813">Transport</keyword>
<evidence type="ECO:0000256" key="5">
    <source>
        <dbReference type="ARBA" id="ARBA00022692"/>
    </source>
</evidence>
<proteinExistence type="inferred from homology"/>
<dbReference type="InterPro" id="IPR018448">
    <property type="entry name" value="TatB"/>
</dbReference>
<protein>
    <recommendedName>
        <fullName evidence="10">Sec-independent protein translocase protein TatB</fullName>
    </recommendedName>
</protein>
<keyword evidence="9 10" id="KW-0472">Membrane</keyword>
<keyword evidence="7 10" id="KW-1133">Transmembrane helix</keyword>
<evidence type="ECO:0000256" key="3">
    <source>
        <dbReference type="ARBA" id="ARBA00022475"/>
    </source>
</evidence>
<comment type="similarity">
    <text evidence="10">Belongs to the TatB family.</text>
</comment>
<reference evidence="12 13" key="1">
    <citation type="submission" date="2019-11" db="EMBL/GenBank/DDBJ databases">
        <title>Novel Deefgea species.</title>
        <authorList>
            <person name="Han J.-H."/>
        </authorList>
    </citation>
    <scope>NUCLEOTIDE SEQUENCE [LARGE SCALE GENOMIC DNA]</scope>
    <source>
        <strain evidence="12 13">LMG 24817</strain>
    </source>
</reference>
<gene>
    <name evidence="10 12" type="primary">tatB</name>
    <name evidence="12" type="ORF">GM173_09055</name>
</gene>
<keyword evidence="13" id="KW-1185">Reference proteome</keyword>
<evidence type="ECO:0000256" key="11">
    <source>
        <dbReference type="SAM" id="Phobius"/>
    </source>
</evidence>
<evidence type="ECO:0000313" key="13">
    <source>
        <dbReference type="Proteomes" id="UP001195660"/>
    </source>
</evidence>
<dbReference type="PANTHER" id="PTHR33162:SF1">
    <property type="entry name" value="SEC-INDEPENDENT PROTEIN TRANSLOCASE PROTEIN TATA, CHLOROPLASTIC"/>
    <property type="match status" value="1"/>
</dbReference>
<dbReference type="PANTHER" id="PTHR33162">
    <property type="entry name" value="SEC-INDEPENDENT PROTEIN TRANSLOCASE PROTEIN TATA, CHLOROPLASTIC"/>
    <property type="match status" value="1"/>
</dbReference>
<keyword evidence="4" id="KW-0997">Cell inner membrane</keyword>
<keyword evidence="6 10" id="KW-0653">Protein transport</keyword>
<feature type="transmembrane region" description="Helical" evidence="11">
    <location>
        <begin position="6"/>
        <end position="27"/>
    </location>
</feature>
<comment type="subunit">
    <text evidence="10">The Tat system comprises two distinct complexes: a TatABC complex, containing multiple copies of TatA, TatB and TatC subunits, and a separate TatA complex, containing only TatA subunits. Substrates initially bind to the TatABC complex, which probably triggers association of the separate TatA complex to form the active translocon.</text>
</comment>
<dbReference type="HAMAP" id="MF_00237">
    <property type="entry name" value="TatB"/>
    <property type="match status" value="1"/>
</dbReference>
<evidence type="ECO:0000256" key="9">
    <source>
        <dbReference type="ARBA" id="ARBA00023136"/>
    </source>
</evidence>
<evidence type="ECO:0000256" key="2">
    <source>
        <dbReference type="ARBA" id="ARBA00022448"/>
    </source>
</evidence>
<evidence type="ECO:0000313" key="12">
    <source>
        <dbReference type="EMBL" id="MBM5571727.1"/>
    </source>
</evidence>
<comment type="subcellular location">
    <subcellularLocation>
        <location evidence="10">Cell membrane</location>
        <topology evidence="10">Single-pass membrane protein</topology>
    </subcellularLocation>
    <subcellularLocation>
        <location evidence="1">Membrane</location>
        <topology evidence="1">Single-pass membrane protein</topology>
    </subcellularLocation>
</comment>
<evidence type="ECO:0000256" key="6">
    <source>
        <dbReference type="ARBA" id="ARBA00022927"/>
    </source>
</evidence>
<dbReference type="InterPro" id="IPR003369">
    <property type="entry name" value="TatA/B/E"/>
</dbReference>
<sequence>MNATVTPVFDVSFGELILIGAVTLIVVGPERMPKVARTAGMLIGKLQRFIGNVKAELQQEMQMSELARLEADLRKEADDIQQSIHQPLQDAAAMLAEGAQTPPTVAADETHTEVSVAAAQNEYGQLDLFASNIQPLNSAYRDRR</sequence>
<dbReference type="Gene3D" id="1.20.5.3310">
    <property type="match status" value="1"/>
</dbReference>